<evidence type="ECO:0000256" key="1">
    <source>
        <dbReference type="SAM" id="Phobius"/>
    </source>
</evidence>
<reference evidence="2 3" key="1">
    <citation type="submission" date="2016-10" db="EMBL/GenBank/DDBJ databases">
        <title>Rodentibacter gen. nov. and new species.</title>
        <authorList>
            <person name="Christensen H."/>
        </authorList>
    </citation>
    <scope>NUCLEOTIDE SEQUENCE [LARGE SCALE GENOMIC DNA]</scope>
    <source>
        <strain evidence="2 3">Ac81</strain>
    </source>
</reference>
<comment type="caution">
    <text evidence="2">The sequence shown here is derived from an EMBL/GenBank/DDBJ whole genome shotgun (WGS) entry which is preliminary data.</text>
</comment>
<dbReference type="RefSeq" id="WP_077496952.1">
    <property type="nucleotide sequence ID" value="NZ_MLAG01000037.1"/>
</dbReference>
<feature type="transmembrane region" description="Helical" evidence="1">
    <location>
        <begin position="12"/>
        <end position="35"/>
    </location>
</feature>
<keyword evidence="1" id="KW-0812">Transmembrane</keyword>
<sequence length="93" mass="10637">MSNSLFRFFEDVQFRMFSFINIFSTTGFCAITLSLALSEKSKPLIELFLDFLLFYNPAIGLIALVTYFSSKTKLGILLFCEWIVLLAIIYLGV</sequence>
<dbReference type="AlphaFoldDB" id="A0A1V3KXB3"/>
<feature type="transmembrane region" description="Helical" evidence="1">
    <location>
        <begin position="74"/>
        <end position="92"/>
    </location>
</feature>
<dbReference type="Proteomes" id="UP000188573">
    <property type="component" value="Unassembled WGS sequence"/>
</dbReference>
<accession>A0A1V3KXB3</accession>
<organism evidence="2 3">
    <name type="scientific">Rodentibacter ratti</name>
    <dbReference type="NCBI Taxonomy" id="1906745"/>
    <lineage>
        <taxon>Bacteria</taxon>
        <taxon>Pseudomonadati</taxon>
        <taxon>Pseudomonadota</taxon>
        <taxon>Gammaproteobacteria</taxon>
        <taxon>Pasteurellales</taxon>
        <taxon>Pasteurellaceae</taxon>
        <taxon>Rodentibacter</taxon>
    </lineage>
</organism>
<keyword evidence="1" id="KW-1133">Transmembrane helix</keyword>
<evidence type="ECO:0000313" key="2">
    <source>
        <dbReference type="EMBL" id="OOF81960.1"/>
    </source>
</evidence>
<name>A0A1V3KXB3_9PAST</name>
<evidence type="ECO:0000313" key="3">
    <source>
        <dbReference type="Proteomes" id="UP000188573"/>
    </source>
</evidence>
<protein>
    <submittedName>
        <fullName evidence="2">Uncharacterized protein</fullName>
    </submittedName>
</protein>
<feature type="transmembrane region" description="Helical" evidence="1">
    <location>
        <begin position="47"/>
        <end position="68"/>
    </location>
</feature>
<keyword evidence="1" id="KW-0472">Membrane</keyword>
<keyword evidence="3" id="KW-1185">Reference proteome</keyword>
<proteinExistence type="predicted"/>
<gene>
    <name evidence="2" type="ORF">BKG92_07505</name>
</gene>
<dbReference type="EMBL" id="MLAG01000037">
    <property type="protein sequence ID" value="OOF81960.1"/>
    <property type="molecule type" value="Genomic_DNA"/>
</dbReference>